<feature type="transmembrane region" description="Helical" evidence="9">
    <location>
        <begin position="152"/>
        <end position="178"/>
    </location>
</feature>
<comment type="similarity">
    <text evidence="2">Belongs to the ABC-2 integral membrane protein family.</text>
</comment>
<dbReference type="GO" id="GO:0005886">
    <property type="term" value="C:plasma membrane"/>
    <property type="evidence" value="ECO:0007669"/>
    <property type="project" value="UniProtKB-SubCell"/>
</dbReference>
<dbReference type="PANTHER" id="PTHR30413">
    <property type="entry name" value="INNER MEMBRANE TRANSPORT PERMEASE"/>
    <property type="match status" value="1"/>
</dbReference>
<dbReference type="Pfam" id="PF01061">
    <property type="entry name" value="ABC2_membrane"/>
    <property type="match status" value="1"/>
</dbReference>
<evidence type="ECO:0000256" key="3">
    <source>
        <dbReference type="ARBA" id="ARBA00022448"/>
    </source>
</evidence>
<dbReference type="KEGG" id="tbd:Tbd_1878"/>
<evidence type="ECO:0000259" key="10">
    <source>
        <dbReference type="Pfam" id="PF01061"/>
    </source>
</evidence>
<keyword evidence="5 9" id="KW-0812">Transmembrane</keyword>
<dbReference type="STRING" id="292415.Tbd_1878"/>
<keyword evidence="7" id="KW-0762">Sugar transport</keyword>
<evidence type="ECO:0000256" key="6">
    <source>
        <dbReference type="ARBA" id="ARBA00022989"/>
    </source>
</evidence>
<feature type="transmembrane region" description="Helical" evidence="9">
    <location>
        <begin position="241"/>
        <end position="261"/>
    </location>
</feature>
<evidence type="ECO:0000256" key="9">
    <source>
        <dbReference type="SAM" id="Phobius"/>
    </source>
</evidence>
<keyword evidence="3" id="KW-0813">Transport</keyword>
<dbReference type="PANTHER" id="PTHR30413:SF10">
    <property type="entry name" value="CAPSULE POLYSACCHARIDE EXPORT INNER-MEMBRANE PROTEIN CTRC"/>
    <property type="match status" value="1"/>
</dbReference>
<keyword evidence="6 9" id="KW-1133">Transmembrane helix</keyword>
<evidence type="ECO:0000256" key="8">
    <source>
        <dbReference type="ARBA" id="ARBA00023136"/>
    </source>
</evidence>
<evidence type="ECO:0000256" key="4">
    <source>
        <dbReference type="ARBA" id="ARBA00022475"/>
    </source>
</evidence>
<dbReference type="InterPro" id="IPR013525">
    <property type="entry name" value="ABC2_TM"/>
</dbReference>
<dbReference type="eggNOG" id="COG1682">
    <property type="taxonomic scope" value="Bacteria"/>
</dbReference>
<evidence type="ECO:0000256" key="2">
    <source>
        <dbReference type="ARBA" id="ARBA00007783"/>
    </source>
</evidence>
<sequence>MTDYFSISFTRRLQDAISDMAKSLAAVYFWGFLGWHDIRQRYRRSTLGPMWITASTGVMVAAIGLLYSQIFHADLDQYLPYLAIGLVTWGLISTIINESCTVFVGAEAGIKSNSIPLTAHVLRLVWRNVIVFGHNLLIVAVVFALFPRRIGWEAFLLLPAILLVALNGVWMGLFLGVLCTRFRDVAQIVMNVMQIAFYLTPVIWHSDVLKGRHWAVDFNPFYYLLEATRAPLLGGGQLGQIFGITALLTVVGLSVTLLFFARFRSRVAYWL</sequence>
<proteinExistence type="inferred from homology"/>
<keyword evidence="12" id="KW-1185">Reference proteome</keyword>
<dbReference type="GO" id="GO:0015920">
    <property type="term" value="P:lipopolysaccharide transport"/>
    <property type="evidence" value="ECO:0007669"/>
    <property type="project" value="TreeGrafter"/>
</dbReference>
<dbReference type="OrthoDB" id="9796017at2"/>
<dbReference type="Proteomes" id="UP000008291">
    <property type="component" value="Chromosome"/>
</dbReference>
<dbReference type="GO" id="GO:0140359">
    <property type="term" value="F:ABC-type transporter activity"/>
    <property type="evidence" value="ECO:0007669"/>
    <property type="project" value="InterPro"/>
</dbReference>
<dbReference type="AlphaFoldDB" id="Q3SHQ5"/>
<organism evidence="11 12">
    <name type="scientific">Thiobacillus denitrificans (strain ATCC 25259 / T1)</name>
    <dbReference type="NCBI Taxonomy" id="292415"/>
    <lineage>
        <taxon>Bacteria</taxon>
        <taxon>Pseudomonadati</taxon>
        <taxon>Pseudomonadota</taxon>
        <taxon>Betaproteobacteria</taxon>
        <taxon>Nitrosomonadales</taxon>
        <taxon>Thiobacillaceae</taxon>
        <taxon>Thiobacillus</taxon>
    </lineage>
</organism>
<evidence type="ECO:0000256" key="5">
    <source>
        <dbReference type="ARBA" id="ARBA00022692"/>
    </source>
</evidence>
<dbReference type="EMBL" id="CP000116">
    <property type="protein sequence ID" value="AAZ97831.1"/>
    <property type="molecule type" value="Genomic_DNA"/>
</dbReference>
<evidence type="ECO:0000256" key="1">
    <source>
        <dbReference type="ARBA" id="ARBA00004651"/>
    </source>
</evidence>
<dbReference type="RefSeq" id="WP_011312390.1">
    <property type="nucleotide sequence ID" value="NC_007404.1"/>
</dbReference>
<evidence type="ECO:0000256" key="7">
    <source>
        <dbReference type="ARBA" id="ARBA00023047"/>
    </source>
</evidence>
<reference evidence="11 12" key="1">
    <citation type="journal article" date="2006" name="J. Bacteriol.">
        <title>The genome sequence of the obligately chemolithoautotrophic, facultatively anaerobic bacterium Thiobacillus denitrificans.</title>
        <authorList>
            <person name="Beller H.R."/>
            <person name="Chain P.S."/>
            <person name="Letain T.E."/>
            <person name="Chakicherla A."/>
            <person name="Larimer F.W."/>
            <person name="Richardson P.M."/>
            <person name="Coleman M.A."/>
            <person name="Wood A.P."/>
            <person name="Kelly D.P."/>
        </authorList>
    </citation>
    <scope>NUCLEOTIDE SEQUENCE [LARGE SCALE GENOMIC DNA]</scope>
    <source>
        <strain evidence="11 12">ATCC 25259</strain>
    </source>
</reference>
<comment type="subcellular location">
    <subcellularLocation>
        <location evidence="1">Cell membrane</location>
        <topology evidence="1">Multi-pass membrane protein</topology>
    </subcellularLocation>
</comment>
<keyword evidence="8 9" id="KW-0472">Membrane</keyword>
<feature type="transmembrane region" description="Helical" evidence="9">
    <location>
        <begin position="185"/>
        <end position="204"/>
    </location>
</feature>
<protein>
    <submittedName>
        <fullName evidence="11">ABC transporter permease protein</fullName>
    </submittedName>
</protein>
<feature type="domain" description="ABC-2 type transporter transmembrane" evidence="10">
    <location>
        <begin position="32"/>
        <end position="231"/>
    </location>
</feature>
<feature type="transmembrane region" description="Helical" evidence="9">
    <location>
        <begin position="50"/>
        <end position="72"/>
    </location>
</feature>
<keyword evidence="7" id="KW-0625">Polysaccharide transport</keyword>
<accession>Q3SHQ5</accession>
<gene>
    <name evidence="11" type="ordered locus">Tbd_1878</name>
</gene>
<name>Q3SHQ5_THIDA</name>
<evidence type="ECO:0000313" key="11">
    <source>
        <dbReference type="EMBL" id="AAZ97831.1"/>
    </source>
</evidence>
<feature type="transmembrane region" description="Helical" evidence="9">
    <location>
        <begin position="78"/>
        <end position="104"/>
    </location>
</feature>
<keyword evidence="4" id="KW-1003">Cell membrane</keyword>
<dbReference type="HOGENOM" id="CLU_060703_0_0_4"/>
<evidence type="ECO:0000313" key="12">
    <source>
        <dbReference type="Proteomes" id="UP000008291"/>
    </source>
</evidence>
<feature type="transmembrane region" description="Helical" evidence="9">
    <location>
        <begin position="125"/>
        <end position="146"/>
    </location>
</feature>
<dbReference type="GO" id="GO:0015774">
    <property type="term" value="P:polysaccharide transport"/>
    <property type="evidence" value="ECO:0007669"/>
    <property type="project" value="UniProtKB-KW"/>
</dbReference>